<feature type="non-terminal residue" evidence="3">
    <location>
        <position position="287"/>
    </location>
</feature>
<name>A0A3B1CTT3_9ZZZZ</name>
<protein>
    <recommendedName>
        <fullName evidence="2">DUF4340 domain-containing protein</fullName>
    </recommendedName>
</protein>
<sequence>MSNKTLVIVLAVLAVIAVIIYFPSGSKTERSFKTNLVDIDSSAVTEIIISPKSMKGESFKVFRDGNDWKVTLENGKTALVPNDKAKRLIEQILSIKPKRLAGRSKAKWSEFEVDSSATRVVVKEGGSTTLDIMIGKFLFQQPRSVSTYVRLSDDNDVYLVDGFLSMSFNQKPNTYRNNIVVKGDHNIWDKLVFNYPADSSFQMNKVDGKWLSNNTKLDSAKTAKYLNQLSRLTNSNYIDNFNPDSKSPNYELIISAHDSTIATVNGYQVDSLIVVNSSMNKGSYFDA</sequence>
<proteinExistence type="predicted"/>
<dbReference type="AlphaFoldDB" id="A0A3B1CTT3"/>
<keyword evidence="1" id="KW-0472">Membrane</keyword>
<evidence type="ECO:0000256" key="1">
    <source>
        <dbReference type="SAM" id="Phobius"/>
    </source>
</evidence>
<accession>A0A3B1CTT3</accession>
<keyword evidence="1" id="KW-0812">Transmembrane</keyword>
<dbReference type="EMBL" id="UOGD01000379">
    <property type="protein sequence ID" value="VAX27398.1"/>
    <property type="molecule type" value="Genomic_DNA"/>
</dbReference>
<evidence type="ECO:0000313" key="3">
    <source>
        <dbReference type="EMBL" id="VAX27398.1"/>
    </source>
</evidence>
<organism evidence="3">
    <name type="scientific">hydrothermal vent metagenome</name>
    <dbReference type="NCBI Taxonomy" id="652676"/>
    <lineage>
        <taxon>unclassified sequences</taxon>
        <taxon>metagenomes</taxon>
        <taxon>ecological metagenomes</taxon>
    </lineage>
</organism>
<feature type="domain" description="DUF4340" evidence="2">
    <location>
        <begin position="80"/>
        <end position="247"/>
    </location>
</feature>
<evidence type="ECO:0000259" key="2">
    <source>
        <dbReference type="Pfam" id="PF14238"/>
    </source>
</evidence>
<dbReference type="InterPro" id="IPR025641">
    <property type="entry name" value="DUF4340"/>
</dbReference>
<keyword evidence="1" id="KW-1133">Transmembrane helix</keyword>
<dbReference type="Pfam" id="PF14238">
    <property type="entry name" value="DUF4340"/>
    <property type="match status" value="1"/>
</dbReference>
<feature type="transmembrane region" description="Helical" evidence="1">
    <location>
        <begin position="6"/>
        <end position="23"/>
    </location>
</feature>
<gene>
    <name evidence="3" type="ORF">MNBD_IGNAVI01-1130</name>
</gene>
<reference evidence="3" key="1">
    <citation type="submission" date="2018-06" db="EMBL/GenBank/DDBJ databases">
        <authorList>
            <person name="Zhirakovskaya E."/>
        </authorList>
    </citation>
    <scope>NUCLEOTIDE SEQUENCE</scope>
</reference>